<dbReference type="InterPro" id="IPR013083">
    <property type="entry name" value="Znf_RING/FYVE/PHD"/>
</dbReference>
<accession>A0A6B2LWH5</accession>
<sequence length="36" mass="4278">MTARMACFCLFHKDCIDAWFIKIDKKICPLHGRDHL</sequence>
<protein>
    <recommendedName>
        <fullName evidence="2">RING-type domain-containing protein</fullName>
    </recommendedName>
</protein>
<proteinExistence type="predicted"/>
<organism evidence="1">
    <name type="scientific">Arcella intermedia</name>
    <dbReference type="NCBI Taxonomy" id="1963864"/>
    <lineage>
        <taxon>Eukaryota</taxon>
        <taxon>Amoebozoa</taxon>
        <taxon>Tubulinea</taxon>
        <taxon>Elardia</taxon>
        <taxon>Arcellinida</taxon>
        <taxon>Sphaerothecina</taxon>
        <taxon>Arcellidae</taxon>
        <taxon>Arcella</taxon>
    </lineage>
</organism>
<dbReference type="AlphaFoldDB" id="A0A6B2LWH5"/>
<dbReference type="SUPFAM" id="SSF57850">
    <property type="entry name" value="RING/U-box"/>
    <property type="match status" value="1"/>
</dbReference>
<evidence type="ECO:0008006" key="2">
    <source>
        <dbReference type="Google" id="ProtNLM"/>
    </source>
</evidence>
<name>A0A6B2LWH5_9EUKA</name>
<dbReference type="EMBL" id="GIBP01012700">
    <property type="protein sequence ID" value="NDV41669.1"/>
    <property type="molecule type" value="Transcribed_RNA"/>
</dbReference>
<dbReference type="Gene3D" id="3.30.40.10">
    <property type="entry name" value="Zinc/RING finger domain, C3HC4 (zinc finger)"/>
    <property type="match status" value="1"/>
</dbReference>
<reference evidence="1" key="1">
    <citation type="journal article" date="2020" name="J. Eukaryot. Microbiol.">
        <title>De novo Sequencing, Assembly and Annotation of the Transcriptome for the Free-Living Testate Amoeba Arcella intermedia.</title>
        <authorList>
            <person name="Ribeiro G.M."/>
            <person name="Porfirio-Sousa A.L."/>
            <person name="Maurer-Alcala X.X."/>
            <person name="Katz L.A."/>
            <person name="Lahr D.J.G."/>
        </authorList>
    </citation>
    <scope>NUCLEOTIDE SEQUENCE</scope>
</reference>
<evidence type="ECO:0000313" key="1">
    <source>
        <dbReference type="EMBL" id="NDV41669.1"/>
    </source>
</evidence>